<dbReference type="Proteomes" id="UP000018114">
    <property type="component" value="Unassembled WGS sequence"/>
</dbReference>
<dbReference type="PANTHER" id="PTHR37937:SF1">
    <property type="entry name" value="CONJUGATIVE TRANSFER: DNA TRANSPORT"/>
    <property type="match status" value="1"/>
</dbReference>
<comment type="similarity">
    <text evidence="2">Belongs to the VirD4/TraG family.</text>
</comment>
<dbReference type="PANTHER" id="PTHR37937">
    <property type="entry name" value="CONJUGATIVE TRANSFER: DNA TRANSPORT"/>
    <property type="match status" value="1"/>
</dbReference>
<reference evidence="9" key="1">
    <citation type="submission" date="2012-11" db="EMBL/GenBank/DDBJ databases">
        <title>Dependencies among metagenomic species, viruses, plasmids and units of genetic variation.</title>
        <authorList>
            <person name="Nielsen H.B."/>
            <person name="Almeida M."/>
            <person name="Juncker A.S."/>
            <person name="Rasmussen S."/>
            <person name="Li J."/>
            <person name="Sunagawa S."/>
            <person name="Plichta D."/>
            <person name="Gautier L."/>
            <person name="Le Chatelier E."/>
            <person name="Peletier E."/>
            <person name="Bonde I."/>
            <person name="Nielsen T."/>
            <person name="Manichanh C."/>
            <person name="Arumugam M."/>
            <person name="Batto J."/>
            <person name="Santos M.B.Q.D."/>
            <person name="Blom N."/>
            <person name="Borruel N."/>
            <person name="Burgdorf K.S."/>
            <person name="Boumezbeur F."/>
            <person name="Casellas F."/>
            <person name="Dore J."/>
            <person name="Guarner F."/>
            <person name="Hansen T."/>
            <person name="Hildebrand F."/>
            <person name="Kaas R.S."/>
            <person name="Kennedy S."/>
            <person name="Kristiansen K."/>
            <person name="Kultima J.R."/>
            <person name="Leonard P."/>
            <person name="Levenez F."/>
            <person name="Lund O."/>
            <person name="Moumen B."/>
            <person name="Le Paslier D."/>
            <person name="Pons N."/>
            <person name="Pedersen O."/>
            <person name="Prifti E."/>
            <person name="Qin J."/>
            <person name="Raes J."/>
            <person name="Tap J."/>
            <person name="Tims S."/>
            <person name="Ussery D.W."/>
            <person name="Yamada T."/>
            <person name="MetaHit consortium"/>
            <person name="Renault P."/>
            <person name="Sicheritz-Ponten T."/>
            <person name="Bork P."/>
            <person name="Wang J."/>
            <person name="Brunak S."/>
            <person name="Ehrlich S.D."/>
        </authorList>
    </citation>
    <scope>NUCLEOTIDE SEQUENCE [LARGE SCALE GENOMIC DNA]</scope>
</reference>
<dbReference type="NCBIfam" id="NF045973">
    <property type="entry name" value="conju_CD1115"/>
    <property type="match status" value="1"/>
</dbReference>
<evidence type="ECO:0000256" key="1">
    <source>
        <dbReference type="ARBA" id="ARBA00004651"/>
    </source>
</evidence>
<sequence>MVEKRKLPWGALAALLVGLLVISYFISGLEKIGGVTLTNWQDKLIYIICHPFHNWWNDLTFTGMGIALIAWIGIVSYLMDYYRNRQIGVEYGSEQWADIKQIQRTLMNKDETKNTLLSQNVAVDNGKLSNMNMLVIGNSGSYKSTSLVIPNALLASMTNVFLDIKGELLRKTGKYLQNQGVTIKVFNLINPEESDRWNPFVYIRDEVGLVKLITNLQEAVKPPDAMKGDPFWDQAVSLYLMSLFSYEWLRQEREKKEHPEQYQAATLPRVLALANLEMQPGTEEGSTRLKERMDRLAKDYGADYPPVRDYRKLKGNMEAQETVSCVILMVNSMLRLCEIPAIKRILEADDMDIKSLGTGADGIPGKKTALFLVMPDNDPSFNFLISMFYTTMFDVLIHAADHEYRGAIPIHVRLWADEFYAGPKPTRTEVLMGTIRGRNMSIIPILQSIAQAKALFPQDKWEIFIENCAVLVYMGSGPAAKTTHKFISELIGEMTIDVRNDGRTYGAHGNANVQNQKLGRSLMTPAAVKRMNKKNCILFIEGQYPVFDQKAIPFQTPRWKEMEKLAGEDGYHHSVKVIFDEEQRTYFTIEAKKQIQFLSKEQSEAYKEMAKKDDTIYYREIDKEAFLYLNFRKYPKPTEEEITKAFQVERQARQERVDLLKQQELPEDVKLYQEMEGQGSTEEEKDSNKQEKDLSGSILDCMERYHTILSKEQKEIIIESLEKGLTEEQVKHLMFYPAEKMRCYQRAFLLRNGTG</sequence>
<dbReference type="CDD" id="cd01127">
    <property type="entry name" value="TrwB_TraG_TraD_VirD4"/>
    <property type="match status" value="1"/>
</dbReference>
<accession>R5TYI8</accession>
<evidence type="ECO:0000256" key="8">
    <source>
        <dbReference type="SAM" id="Phobius"/>
    </source>
</evidence>
<evidence type="ECO:0000313" key="9">
    <source>
        <dbReference type="EMBL" id="CCZ68414.1"/>
    </source>
</evidence>
<name>R5TYI8_MEDGN</name>
<proteinExistence type="inferred from homology"/>
<dbReference type="InterPro" id="IPR051539">
    <property type="entry name" value="T4SS-coupling_protein"/>
</dbReference>
<evidence type="ECO:0000256" key="7">
    <source>
        <dbReference type="SAM" id="MobiDB-lite"/>
    </source>
</evidence>
<comment type="caution">
    <text evidence="9">The sequence shown here is derived from an EMBL/GenBank/DDBJ whole genome shotgun (WGS) entry which is preliminary data.</text>
</comment>
<gene>
    <name evidence="9" type="ORF">BN481_01215</name>
</gene>
<dbReference type="InterPro" id="IPR027417">
    <property type="entry name" value="P-loop_NTPase"/>
</dbReference>
<dbReference type="GO" id="GO:0005886">
    <property type="term" value="C:plasma membrane"/>
    <property type="evidence" value="ECO:0007669"/>
    <property type="project" value="UniProtKB-SubCell"/>
</dbReference>
<protein>
    <submittedName>
        <fullName evidence="9">TraG/TraD family protein</fullName>
    </submittedName>
</protein>
<dbReference type="Gene3D" id="3.40.50.300">
    <property type="entry name" value="P-loop containing nucleotide triphosphate hydrolases"/>
    <property type="match status" value="1"/>
</dbReference>
<dbReference type="InterPro" id="IPR003688">
    <property type="entry name" value="TraG/VirD4"/>
</dbReference>
<evidence type="ECO:0000256" key="6">
    <source>
        <dbReference type="ARBA" id="ARBA00023136"/>
    </source>
</evidence>
<feature type="transmembrane region" description="Helical" evidence="8">
    <location>
        <begin position="7"/>
        <end position="26"/>
    </location>
</feature>
<organism evidence="9">
    <name type="scientific">Mediterraneibacter gnavus CAG:126</name>
    <dbReference type="NCBI Taxonomy" id="1263106"/>
    <lineage>
        <taxon>Bacteria</taxon>
        <taxon>Bacillati</taxon>
        <taxon>Bacillota</taxon>
        <taxon>Clostridia</taxon>
        <taxon>Lachnospirales</taxon>
        <taxon>Lachnospiraceae</taxon>
        <taxon>Mediterraneibacter</taxon>
    </lineage>
</organism>
<feature type="region of interest" description="Disordered" evidence="7">
    <location>
        <begin position="675"/>
        <end position="694"/>
    </location>
</feature>
<keyword evidence="3" id="KW-1003">Cell membrane</keyword>
<evidence type="ECO:0000256" key="2">
    <source>
        <dbReference type="ARBA" id="ARBA00008806"/>
    </source>
</evidence>
<dbReference type="SUPFAM" id="SSF52540">
    <property type="entry name" value="P-loop containing nucleoside triphosphate hydrolases"/>
    <property type="match status" value="1"/>
</dbReference>
<feature type="transmembrane region" description="Helical" evidence="8">
    <location>
        <begin position="61"/>
        <end position="79"/>
    </location>
</feature>
<dbReference type="Pfam" id="PF02534">
    <property type="entry name" value="T4SS-DNA_transf"/>
    <property type="match status" value="1"/>
</dbReference>
<evidence type="ECO:0000256" key="5">
    <source>
        <dbReference type="ARBA" id="ARBA00022989"/>
    </source>
</evidence>
<evidence type="ECO:0000256" key="4">
    <source>
        <dbReference type="ARBA" id="ARBA00022692"/>
    </source>
</evidence>
<evidence type="ECO:0000256" key="3">
    <source>
        <dbReference type="ARBA" id="ARBA00022475"/>
    </source>
</evidence>
<keyword evidence="5 8" id="KW-1133">Transmembrane helix</keyword>
<dbReference type="EMBL" id="CBAL010000131">
    <property type="protein sequence ID" value="CCZ68414.1"/>
    <property type="molecule type" value="Genomic_DNA"/>
</dbReference>
<comment type="subcellular location">
    <subcellularLocation>
        <location evidence="1">Cell membrane</location>
        <topology evidence="1">Multi-pass membrane protein</topology>
    </subcellularLocation>
</comment>
<keyword evidence="4 8" id="KW-0812">Transmembrane</keyword>
<keyword evidence="6 8" id="KW-0472">Membrane</keyword>
<dbReference type="AlphaFoldDB" id="R5TYI8"/>